<name>A0ABD0RWS8_CIRMR</name>
<dbReference type="EMBL" id="JAMKFB020000001">
    <property type="protein sequence ID" value="KAL0202585.1"/>
    <property type="molecule type" value="Genomic_DNA"/>
</dbReference>
<dbReference type="Proteomes" id="UP001529510">
    <property type="component" value="Unassembled WGS sequence"/>
</dbReference>
<comment type="caution">
    <text evidence="1">The sequence shown here is derived from an EMBL/GenBank/DDBJ whole genome shotgun (WGS) entry which is preliminary data.</text>
</comment>
<accession>A0ABD0RWS8</accession>
<feature type="non-terminal residue" evidence="1">
    <location>
        <position position="55"/>
    </location>
</feature>
<organism evidence="1 2">
    <name type="scientific">Cirrhinus mrigala</name>
    <name type="common">Mrigala</name>
    <dbReference type="NCBI Taxonomy" id="683832"/>
    <lineage>
        <taxon>Eukaryota</taxon>
        <taxon>Metazoa</taxon>
        <taxon>Chordata</taxon>
        <taxon>Craniata</taxon>
        <taxon>Vertebrata</taxon>
        <taxon>Euteleostomi</taxon>
        <taxon>Actinopterygii</taxon>
        <taxon>Neopterygii</taxon>
        <taxon>Teleostei</taxon>
        <taxon>Ostariophysi</taxon>
        <taxon>Cypriniformes</taxon>
        <taxon>Cyprinidae</taxon>
        <taxon>Labeoninae</taxon>
        <taxon>Labeonini</taxon>
        <taxon>Cirrhinus</taxon>
    </lineage>
</organism>
<keyword evidence="2" id="KW-1185">Reference proteome</keyword>
<proteinExistence type="predicted"/>
<evidence type="ECO:0000313" key="2">
    <source>
        <dbReference type="Proteomes" id="UP001529510"/>
    </source>
</evidence>
<gene>
    <name evidence="1" type="ORF">M9458_000603</name>
</gene>
<evidence type="ECO:0000313" key="1">
    <source>
        <dbReference type="EMBL" id="KAL0202585.1"/>
    </source>
</evidence>
<sequence>MTADISSDDSIPYCWVSTTNPQWDISATAAFFNARVWDLNTQTFDEETIPAAPCD</sequence>
<protein>
    <submittedName>
        <fullName evidence="1">Uncharacterized protein</fullName>
    </submittedName>
</protein>
<reference evidence="1 2" key="1">
    <citation type="submission" date="2024-05" db="EMBL/GenBank/DDBJ databases">
        <title>Genome sequencing and assembly of Indian major carp, Cirrhinus mrigala (Hamilton, 1822).</title>
        <authorList>
            <person name="Mohindra V."/>
            <person name="Chowdhury L.M."/>
            <person name="Lal K."/>
            <person name="Jena J.K."/>
        </authorList>
    </citation>
    <scope>NUCLEOTIDE SEQUENCE [LARGE SCALE GENOMIC DNA]</scope>
    <source>
        <strain evidence="1">CM1030</strain>
        <tissue evidence="1">Blood</tissue>
    </source>
</reference>
<dbReference type="AlphaFoldDB" id="A0ABD0RWS8"/>